<proteinExistence type="predicted"/>
<dbReference type="AlphaFoldDB" id="A0A2S4KMF8"/>
<protein>
    <submittedName>
        <fullName evidence="2">Uncharacterized protein</fullName>
    </submittedName>
</protein>
<sequence>MPTSHSISPGPHPLTPRTATPSATPLPPSAQHQWPQLRPRTDRHCAIACTCSLCAKDYCATGVVASAHRVVPLRKGAAELLVPIQEPEVKEDRCGSCNALRRGVRPYPTQDQVRIHGREHVVGHLHAPKYGSGSHCGTCGVSSGTAHGPPLGVFNVPPARLEHVMSVYHKNMGCRLSTCGPGP</sequence>
<reference evidence="2 3" key="1">
    <citation type="submission" date="2018-01" db="EMBL/GenBank/DDBJ databases">
        <title>Harnessing the power of phylogenomics to disentangle the directionality and signatures of interkingdom host jumping in the parasitic fungal genus Tolypocladium.</title>
        <authorList>
            <person name="Quandt C.A."/>
            <person name="Patterson W."/>
            <person name="Spatafora J.W."/>
        </authorList>
    </citation>
    <scope>NUCLEOTIDE SEQUENCE [LARGE SCALE GENOMIC DNA]</scope>
    <source>
        <strain evidence="2 3">NRBC 100945</strain>
    </source>
</reference>
<dbReference type="OrthoDB" id="2993351at2759"/>
<gene>
    <name evidence="2" type="ORF">TPAR_08412</name>
</gene>
<dbReference type="Proteomes" id="UP000237481">
    <property type="component" value="Unassembled WGS sequence"/>
</dbReference>
<name>A0A2S4KMF8_9HYPO</name>
<accession>A0A2S4KMF8</accession>
<comment type="caution">
    <text evidence="2">The sequence shown here is derived from an EMBL/GenBank/DDBJ whole genome shotgun (WGS) entry which is preliminary data.</text>
</comment>
<keyword evidence="3" id="KW-1185">Reference proteome</keyword>
<organism evidence="2 3">
    <name type="scientific">Tolypocladium paradoxum</name>
    <dbReference type="NCBI Taxonomy" id="94208"/>
    <lineage>
        <taxon>Eukaryota</taxon>
        <taxon>Fungi</taxon>
        <taxon>Dikarya</taxon>
        <taxon>Ascomycota</taxon>
        <taxon>Pezizomycotina</taxon>
        <taxon>Sordariomycetes</taxon>
        <taxon>Hypocreomycetidae</taxon>
        <taxon>Hypocreales</taxon>
        <taxon>Ophiocordycipitaceae</taxon>
        <taxon>Tolypocladium</taxon>
    </lineage>
</organism>
<feature type="region of interest" description="Disordered" evidence="1">
    <location>
        <begin position="1"/>
        <end position="34"/>
    </location>
</feature>
<evidence type="ECO:0000256" key="1">
    <source>
        <dbReference type="SAM" id="MobiDB-lite"/>
    </source>
</evidence>
<evidence type="ECO:0000313" key="2">
    <source>
        <dbReference type="EMBL" id="POR31378.1"/>
    </source>
</evidence>
<dbReference type="EMBL" id="PKSG01001060">
    <property type="protein sequence ID" value="POR31378.1"/>
    <property type="molecule type" value="Genomic_DNA"/>
</dbReference>
<evidence type="ECO:0000313" key="3">
    <source>
        <dbReference type="Proteomes" id="UP000237481"/>
    </source>
</evidence>